<evidence type="ECO:0000256" key="2">
    <source>
        <dbReference type="ARBA" id="ARBA00004167"/>
    </source>
</evidence>
<keyword evidence="8" id="KW-0833">Ubl conjugation pathway</keyword>
<dbReference type="PROSITE" id="PS51266">
    <property type="entry name" value="ZF_CHY"/>
    <property type="match status" value="1"/>
</dbReference>
<dbReference type="Gene3D" id="3.30.40.10">
    <property type="entry name" value="Zinc/RING finger domain, C3HC4 (zinc finger)"/>
    <property type="match status" value="1"/>
</dbReference>
<dbReference type="FunFam" id="3.30.40.10:FF:000208">
    <property type="entry name" value="Zinc finger protein-related isoform 1"/>
    <property type="match status" value="1"/>
</dbReference>
<accession>A0A6A1VUT3</accession>
<evidence type="ECO:0000256" key="11">
    <source>
        <dbReference type="ARBA" id="ARBA00023004"/>
    </source>
</evidence>
<dbReference type="InterPro" id="IPR008913">
    <property type="entry name" value="Znf_CHY"/>
</dbReference>
<evidence type="ECO:0000256" key="1">
    <source>
        <dbReference type="ARBA" id="ARBA00004123"/>
    </source>
</evidence>
<dbReference type="SUPFAM" id="SSF57850">
    <property type="entry name" value="RING/U-box"/>
    <property type="match status" value="1"/>
</dbReference>
<feature type="domain" description="CHY-type" evidence="18">
    <location>
        <begin position="1019"/>
        <end position="1088"/>
    </location>
</feature>
<dbReference type="InterPro" id="IPR013083">
    <property type="entry name" value="Znf_RING/FYVE/PHD"/>
</dbReference>
<dbReference type="PROSITE" id="PS50089">
    <property type="entry name" value="ZF_RING_2"/>
    <property type="match status" value="1"/>
</dbReference>
<evidence type="ECO:0000256" key="16">
    <source>
        <dbReference type="PROSITE-ProRule" id="PRU00601"/>
    </source>
</evidence>
<evidence type="ECO:0000256" key="15">
    <source>
        <dbReference type="ARBA" id="ARBA00063786"/>
    </source>
</evidence>
<dbReference type="FunFam" id="1.20.120.520:FF:000009">
    <property type="entry name" value="Zinc finger protein BRUTUS"/>
    <property type="match status" value="1"/>
</dbReference>
<dbReference type="GO" id="GO:0016020">
    <property type="term" value="C:membrane"/>
    <property type="evidence" value="ECO:0007669"/>
    <property type="project" value="UniProtKB-SubCell"/>
</dbReference>
<keyword evidence="4" id="KW-0436">Ligase</keyword>
<evidence type="ECO:0000256" key="9">
    <source>
        <dbReference type="ARBA" id="ARBA00022833"/>
    </source>
</evidence>
<dbReference type="GO" id="GO:0098711">
    <property type="term" value="P:iron ion import across plasma membrane"/>
    <property type="evidence" value="ECO:0007669"/>
    <property type="project" value="UniProtKB-ARBA"/>
</dbReference>
<dbReference type="InterPro" id="IPR017921">
    <property type="entry name" value="Znf_CTCHY"/>
</dbReference>
<dbReference type="GO" id="GO:0016567">
    <property type="term" value="P:protein ubiquitination"/>
    <property type="evidence" value="ECO:0007669"/>
    <property type="project" value="TreeGrafter"/>
</dbReference>
<proteinExistence type="predicted"/>
<evidence type="ECO:0000256" key="10">
    <source>
        <dbReference type="ARBA" id="ARBA00022989"/>
    </source>
</evidence>
<dbReference type="GO" id="GO:0008270">
    <property type="term" value="F:zinc ion binding"/>
    <property type="evidence" value="ECO:0007669"/>
    <property type="project" value="UniProtKB-KW"/>
</dbReference>
<dbReference type="GO" id="GO:0005634">
    <property type="term" value="C:nucleus"/>
    <property type="evidence" value="ECO:0007669"/>
    <property type="project" value="UniProtKB-SubCell"/>
</dbReference>
<dbReference type="PROSITE" id="PS51270">
    <property type="entry name" value="ZF_CTCHY"/>
    <property type="match status" value="1"/>
</dbReference>
<keyword evidence="6" id="KW-0479">Metal-binding</keyword>
<organism evidence="20 21">
    <name type="scientific">Morella rubra</name>
    <name type="common">Chinese bayberry</name>
    <dbReference type="NCBI Taxonomy" id="262757"/>
    <lineage>
        <taxon>Eukaryota</taxon>
        <taxon>Viridiplantae</taxon>
        <taxon>Streptophyta</taxon>
        <taxon>Embryophyta</taxon>
        <taxon>Tracheophyta</taxon>
        <taxon>Spermatophyta</taxon>
        <taxon>Magnoliopsida</taxon>
        <taxon>eudicotyledons</taxon>
        <taxon>Gunneridae</taxon>
        <taxon>Pentapetalae</taxon>
        <taxon>rosids</taxon>
        <taxon>fabids</taxon>
        <taxon>Fagales</taxon>
        <taxon>Myricaceae</taxon>
        <taxon>Morella</taxon>
    </lineage>
</organism>
<keyword evidence="7 16" id="KW-0863">Zinc-finger</keyword>
<comment type="caution">
    <text evidence="20">The sequence shown here is derived from an EMBL/GenBank/DDBJ whole genome shotgun (WGS) entry which is preliminary data.</text>
</comment>
<dbReference type="PANTHER" id="PTHR21319:SF39">
    <property type="entry name" value="ZINC FINGER PROTEIN"/>
    <property type="match status" value="1"/>
</dbReference>
<keyword evidence="12" id="KW-0472">Membrane</keyword>
<comment type="function">
    <text evidence="14">Probable E3 ubiquitin-protein ligase that may regulate the response to iron deficiency and thus contributes to iron homeostasis.</text>
</comment>
<dbReference type="InterPro" id="IPR039512">
    <property type="entry name" value="RCHY1_zinc-ribbon"/>
</dbReference>
<dbReference type="CDD" id="cd16464">
    <property type="entry name" value="RING-H2_Pirh2-like"/>
    <property type="match status" value="1"/>
</dbReference>
<evidence type="ECO:0000256" key="7">
    <source>
        <dbReference type="ARBA" id="ARBA00022771"/>
    </source>
</evidence>
<name>A0A6A1VUT3_9ROSI</name>
<evidence type="ECO:0000256" key="14">
    <source>
        <dbReference type="ARBA" id="ARBA00053847"/>
    </source>
</evidence>
<comment type="subunit">
    <text evidence="15">Binds zinc and iron ions.</text>
</comment>
<dbReference type="Pfam" id="PF14599">
    <property type="entry name" value="zinc_ribbon_6"/>
    <property type="match status" value="1"/>
</dbReference>
<dbReference type="EMBL" id="RXIC02000022">
    <property type="protein sequence ID" value="KAB1216691.1"/>
    <property type="molecule type" value="Genomic_DNA"/>
</dbReference>
<dbReference type="AlphaFoldDB" id="A0A6A1VUT3"/>
<dbReference type="GO" id="GO:0034756">
    <property type="term" value="P:regulation of iron ion transport"/>
    <property type="evidence" value="ECO:0007669"/>
    <property type="project" value="UniProtKB-ARBA"/>
</dbReference>
<sequence length="1261" mass="144375">MAADDDDTVFPVAETVAAVPLAEAPILFFVCFHRAIRSELAALRRLAVGAPPESGSHGRKLVLELRWRFEFLKLVCKFHCAAEDEVLFLVLDVHVKNVACTYSLEHESFDDLFDSVFPCLDVLLEEKNNVSIMFQELICCISTIQNSICQHMLKEEQQVFPLLMQQLSFQEQSSLVWQFICSVPVMLMEQFLPWMMSFLSPGEQADVIHSVQKIIPLEKSFQEVVCSWLGCRNQVSSGAYTTAGKGMQNPGGSADMRRILELYSTKRPFRENWNWIKACCIQTDVGHKPIDCLSLWHGVIMKDLKGILEELYEIRSSSCFSNLDSVVIQLKFLVDVLSFYSNALRKLFYPLLNQLANDFLSPSNERFPSGSHVESLLCLLQHNAQNGIPLGKFLKNICRELEAFVLEVSKQFAFQEMEVFPTIRKKCSHEIQQQLLYMSLNTMPLGLLKCAITWFSVHLSEDESRSILHSIKQGYSFVNKSFASLLHSWFQTGYSGKISVEKLREDLLKVFKSRCSFQSEQIKEASGSSSLHLDMQLPEGSNCRSTEPVFADKGKNCLSSSSNPHNAKKYETSYSNGINLHVFFPRTIKPVHLFPKFPGDNSSSSSVVVNEPKPVDIIFFFHKALRKDLEYLVLKSAELAEDLGLLMDFCRRFNLIRVLYQIHSDAEDKVAFPALEAKGKLQNISHSYTIDHKLEVQHFSRISLILDKIYELQVSVSCAESTVQDERMVKHHKLCGKLHNMCNSMHKLLSNHIYREEVEIWPLFRESFSIEEQEKIIGRMFGRTGAEVLQDMIPWLMESLTAEEGHAMMSSWCKVTKNTMFDEWLREWWEGYDTAKLAEESSISPSRTTDPLDVISRYLSQEVLNEQKEDIFLEKCSKRDQVVANIEPFRNQNVGDKEKVLNGDQHSNDCSECAKLLTNCDKKRCSEAVAIKDQIDKSSQIFQLCESSWPGERLLTMSQEDLEAAIRRVSRDSSLDLQKKSYIIQNLLMGRWIVRQQISHSVSSNKEGIPGRYPSYQDHLKLTFGCKHYKRNCKLFASCCNQLYACIRCHDEVADHTLDRKSITKMMCMKCLKIQPIGPTCSTVSCDNFSMARYYCKICKLFDDGREIYHCPYCNLCRLGKGLGIDYFHCMNCNACMSRSLSAHICREKCLEDNCPICHEYIFTSSSPVKALPCGHLMHSTCFQDYTCIHYTCPICSKSLGDMQVYFRMLDAMLAEEKIPDEYAGRTQVILCNDCEKRGAAPFHWLYHKCSFCGSYNTRPL</sequence>
<keyword evidence="21" id="KW-1185">Reference proteome</keyword>
<dbReference type="SMART" id="SM00184">
    <property type="entry name" value="RING"/>
    <property type="match status" value="1"/>
</dbReference>
<dbReference type="Gene3D" id="1.20.120.520">
    <property type="entry name" value="nmb1532 protein domain like"/>
    <property type="match status" value="2"/>
</dbReference>
<evidence type="ECO:0000256" key="12">
    <source>
        <dbReference type="ARBA" id="ARBA00023136"/>
    </source>
</evidence>
<dbReference type="GO" id="GO:0061630">
    <property type="term" value="F:ubiquitin protein ligase activity"/>
    <property type="evidence" value="ECO:0007669"/>
    <property type="project" value="UniProtKB-ARBA"/>
</dbReference>
<dbReference type="Proteomes" id="UP000516437">
    <property type="component" value="Chromosome 4"/>
</dbReference>
<keyword evidence="5" id="KW-0812">Transmembrane</keyword>
<comment type="pathway">
    <text evidence="3">Protein modification; protein ubiquitination.</text>
</comment>
<keyword evidence="9" id="KW-0862">Zinc</keyword>
<feature type="domain" description="RING-type" evidence="17">
    <location>
        <begin position="1155"/>
        <end position="1197"/>
    </location>
</feature>
<dbReference type="OrthoDB" id="411372at2759"/>
<evidence type="ECO:0000256" key="6">
    <source>
        <dbReference type="ARBA" id="ARBA00022723"/>
    </source>
</evidence>
<dbReference type="PANTHER" id="PTHR21319">
    <property type="entry name" value="RING FINGER AND CHY ZINC FINGER DOMAIN-CONTAINING PROTEIN 1"/>
    <property type="match status" value="1"/>
</dbReference>
<reference evidence="20 21" key="1">
    <citation type="journal article" date="2019" name="Plant Biotechnol. J.">
        <title>The red bayberry genome and genetic basis of sex determination.</title>
        <authorList>
            <person name="Jia H.M."/>
            <person name="Jia H.J."/>
            <person name="Cai Q.L."/>
            <person name="Wang Y."/>
            <person name="Zhao H.B."/>
            <person name="Yang W.F."/>
            <person name="Wang G.Y."/>
            <person name="Li Y.H."/>
            <person name="Zhan D.L."/>
            <person name="Shen Y.T."/>
            <person name="Niu Q.F."/>
            <person name="Chang L."/>
            <person name="Qiu J."/>
            <person name="Zhao L."/>
            <person name="Xie H.B."/>
            <person name="Fu W.Y."/>
            <person name="Jin J."/>
            <person name="Li X.W."/>
            <person name="Jiao Y."/>
            <person name="Zhou C.C."/>
            <person name="Tu T."/>
            <person name="Chai C.Y."/>
            <person name="Gao J.L."/>
            <person name="Fan L.J."/>
            <person name="van de Weg E."/>
            <person name="Wang J.Y."/>
            <person name="Gao Z.S."/>
        </authorList>
    </citation>
    <scope>NUCLEOTIDE SEQUENCE [LARGE SCALE GENOMIC DNA]</scope>
    <source>
        <tissue evidence="20">Leaves</tissue>
    </source>
</reference>
<evidence type="ECO:0000259" key="17">
    <source>
        <dbReference type="PROSITE" id="PS50089"/>
    </source>
</evidence>
<dbReference type="Pfam" id="PF13639">
    <property type="entry name" value="zf-RING_2"/>
    <property type="match status" value="1"/>
</dbReference>
<dbReference type="InterPro" id="IPR001841">
    <property type="entry name" value="Znf_RING"/>
</dbReference>
<evidence type="ECO:0000256" key="5">
    <source>
        <dbReference type="ARBA" id="ARBA00022692"/>
    </source>
</evidence>
<evidence type="ECO:0000256" key="3">
    <source>
        <dbReference type="ARBA" id="ARBA00004906"/>
    </source>
</evidence>
<gene>
    <name evidence="20" type="ORF">CJ030_MR4G001519</name>
</gene>
<dbReference type="Gene3D" id="2.20.28.10">
    <property type="match status" value="1"/>
</dbReference>
<dbReference type="GO" id="GO:0006511">
    <property type="term" value="P:ubiquitin-dependent protein catabolic process"/>
    <property type="evidence" value="ECO:0007669"/>
    <property type="project" value="TreeGrafter"/>
</dbReference>
<dbReference type="CDD" id="cd12108">
    <property type="entry name" value="Hr-like"/>
    <property type="match status" value="2"/>
</dbReference>
<dbReference type="SUPFAM" id="SSF161245">
    <property type="entry name" value="Zinc hairpin stack"/>
    <property type="match status" value="1"/>
</dbReference>
<evidence type="ECO:0000313" key="20">
    <source>
        <dbReference type="EMBL" id="KAB1216691.1"/>
    </source>
</evidence>
<comment type="subcellular location">
    <subcellularLocation>
        <location evidence="2">Membrane</location>
        <topology evidence="2">Single-pass membrane protein</topology>
    </subcellularLocation>
    <subcellularLocation>
        <location evidence="1">Nucleus</location>
    </subcellularLocation>
</comment>
<evidence type="ECO:0000259" key="18">
    <source>
        <dbReference type="PROSITE" id="PS51266"/>
    </source>
</evidence>
<evidence type="ECO:0000313" key="21">
    <source>
        <dbReference type="Proteomes" id="UP000516437"/>
    </source>
</evidence>
<keyword evidence="13" id="KW-0539">Nucleus</keyword>
<dbReference type="Pfam" id="PF05495">
    <property type="entry name" value="zf-CHY"/>
    <property type="match status" value="1"/>
</dbReference>
<dbReference type="GO" id="GO:0016874">
    <property type="term" value="F:ligase activity"/>
    <property type="evidence" value="ECO:0007669"/>
    <property type="project" value="UniProtKB-KW"/>
</dbReference>
<evidence type="ECO:0000256" key="8">
    <source>
        <dbReference type="ARBA" id="ARBA00022786"/>
    </source>
</evidence>
<dbReference type="InterPro" id="IPR037275">
    <property type="entry name" value="Znf_CTCHY_sf"/>
</dbReference>
<protein>
    <submittedName>
        <fullName evidence="20">Putative RING finger protein C2F3.16</fullName>
    </submittedName>
</protein>
<evidence type="ECO:0000256" key="4">
    <source>
        <dbReference type="ARBA" id="ARBA00022598"/>
    </source>
</evidence>
<keyword evidence="11" id="KW-0408">Iron</keyword>
<keyword evidence="10" id="KW-1133">Transmembrane helix</keyword>
<feature type="domain" description="CTCHY-type" evidence="19">
    <location>
        <begin position="1091"/>
        <end position="1154"/>
    </location>
</feature>
<evidence type="ECO:0000256" key="13">
    <source>
        <dbReference type="ARBA" id="ARBA00023242"/>
    </source>
</evidence>
<evidence type="ECO:0000259" key="19">
    <source>
        <dbReference type="PROSITE" id="PS51270"/>
    </source>
</evidence>